<feature type="compositionally biased region" description="Polar residues" evidence="12">
    <location>
        <begin position="23"/>
        <end position="34"/>
    </location>
</feature>
<keyword evidence="3 11" id="KW-0894">Sodium channel</keyword>
<dbReference type="PANTHER" id="PTHR11690:SF248">
    <property type="entry name" value="PICKPOCKET 17, ISOFORM A"/>
    <property type="match status" value="1"/>
</dbReference>
<reference evidence="14" key="1">
    <citation type="submission" date="2022-03" db="EMBL/GenBank/DDBJ databases">
        <authorList>
            <person name="Martin C."/>
        </authorList>
    </citation>
    <scope>NUCLEOTIDE SEQUENCE</scope>
</reference>
<dbReference type="Gene3D" id="1.10.287.770">
    <property type="entry name" value="YojJ-like"/>
    <property type="match status" value="1"/>
</dbReference>
<proteinExistence type="inferred from homology"/>
<evidence type="ECO:0000256" key="7">
    <source>
        <dbReference type="ARBA" id="ARBA00023065"/>
    </source>
</evidence>
<keyword evidence="7 11" id="KW-0406">Ion transport</keyword>
<keyword evidence="4 11" id="KW-0812">Transmembrane</keyword>
<dbReference type="Pfam" id="PF00858">
    <property type="entry name" value="ASC"/>
    <property type="match status" value="1"/>
</dbReference>
<evidence type="ECO:0000256" key="11">
    <source>
        <dbReference type="RuleBase" id="RU000679"/>
    </source>
</evidence>
<feature type="compositionally biased region" description="Polar residues" evidence="12">
    <location>
        <begin position="216"/>
        <end position="240"/>
    </location>
</feature>
<comment type="similarity">
    <text evidence="11">Belongs to the amiloride-sensitive sodium channel (TC 1.A.6) family.</text>
</comment>
<evidence type="ECO:0000256" key="3">
    <source>
        <dbReference type="ARBA" id="ARBA00022461"/>
    </source>
</evidence>
<dbReference type="Gene3D" id="2.60.470.10">
    <property type="entry name" value="Acid-sensing ion channels like domains"/>
    <property type="match status" value="1"/>
</dbReference>
<feature type="transmembrane region" description="Helical" evidence="13">
    <location>
        <begin position="717"/>
        <end position="743"/>
    </location>
</feature>
<gene>
    <name evidence="14" type="ORF">OFUS_LOCUS3324</name>
</gene>
<dbReference type="AlphaFoldDB" id="A0A8J1TPU3"/>
<evidence type="ECO:0000256" key="5">
    <source>
        <dbReference type="ARBA" id="ARBA00022989"/>
    </source>
</evidence>
<evidence type="ECO:0000313" key="14">
    <source>
        <dbReference type="EMBL" id="CAH1776112.1"/>
    </source>
</evidence>
<dbReference type="GO" id="GO:0015280">
    <property type="term" value="F:ligand-gated sodium channel activity"/>
    <property type="evidence" value="ECO:0007669"/>
    <property type="project" value="TreeGrafter"/>
</dbReference>
<keyword evidence="9 11" id="KW-0739">Sodium transport</keyword>
<dbReference type="EMBL" id="CAIIXF020000001">
    <property type="protein sequence ID" value="CAH1776112.1"/>
    <property type="molecule type" value="Genomic_DNA"/>
</dbReference>
<evidence type="ECO:0000256" key="4">
    <source>
        <dbReference type="ARBA" id="ARBA00022692"/>
    </source>
</evidence>
<organism evidence="14 15">
    <name type="scientific">Owenia fusiformis</name>
    <name type="common">Polychaete worm</name>
    <dbReference type="NCBI Taxonomy" id="6347"/>
    <lineage>
        <taxon>Eukaryota</taxon>
        <taxon>Metazoa</taxon>
        <taxon>Spiralia</taxon>
        <taxon>Lophotrochozoa</taxon>
        <taxon>Annelida</taxon>
        <taxon>Polychaeta</taxon>
        <taxon>Sedentaria</taxon>
        <taxon>Canalipalpata</taxon>
        <taxon>Sabellida</taxon>
        <taxon>Oweniida</taxon>
        <taxon>Oweniidae</taxon>
        <taxon>Owenia</taxon>
    </lineage>
</organism>
<comment type="subcellular location">
    <subcellularLocation>
        <location evidence="1">Membrane</location>
        <topology evidence="1">Multi-pass membrane protein</topology>
    </subcellularLocation>
</comment>
<keyword evidence="15" id="KW-1185">Reference proteome</keyword>
<evidence type="ECO:0000256" key="2">
    <source>
        <dbReference type="ARBA" id="ARBA00022448"/>
    </source>
</evidence>
<protein>
    <submittedName>
        <fullName evidence="14">Uncharacterized protein</fullName>
    </submittedName>
</protein>
<dbReference type="InterPro" id="IPR001873">
    <property type="entry name" value="ENaC"/>
</dbReference>
<keyword evidence="8 13" id="KW-0472">Membrane</keyword>
<feature type="compositionally biased region" description="Basic residues" evidence="12">
    <location>
        <begin position="1"/>
        <end position="14"/>
    </location>
</feature>
<sequence>MEPRSSTKRLNRYKAARDDNVYHNGSSSQSSQHPGNGHEKWENNNEQNWGHFGGYDNGFIAGMNYRKDHDNLFSEDRVSMMSYHESETFQLPKTFRNVISSCANRTSVQGVPNINNSKSMVQRVGWSLLFIAACVVTVEQLYEVFDKYYSYDKNTVISLEYQHIRFPSITICNQNAIRKDKLHLARPELKAFLENYMKEKPFGNRKKRDVGPQPLGPSSTPSDSASIQSATSATPNSTFGPNGLNIIPTNGPNGQEVTNDSNTQMPTSDTSTQRLTNNPNIQGDINNPNVQGDINNPNVQGDINNPNVQGDINNPNIQGDINNPNVQGDINNPNVQGDINNPNIQGDIINPNVQGDTDLGQSSSTFPGQRQRVSNTTFLSDKFNSFRFEEDGFEGLTEDAARDLFEEYQYLVHEESDETRQQMGHQGNSFIQSCSFNGYECEASNFEEFLNTEYGNCFTFNNKKSRKGESLRSTKAGYQHGLNLVLYLDGRNYMPGITQGSGAILVVHEFDTTPYPSQAGIAINVGTETRLALKMVDIKRLGGIYGDCTFDSTWEKDYGALYTQQSCIETCQHRGIMELCGCHVHGYKEYYPIHFRSNGTLCETDAELLCAFKLKRDYLKGNYTCDCNQPCDERIYEYSTSSNDWPHTAYEDTVKELGCSDDVDDEKICEDVSSPQFNVRDDYLSLRLFYQTLNYESIEEELDYSIANFLSDIGGTVGLWIGASVLTAVEGLEMVALLFVFFYRKCKRWYRADQEYERKVQEAKRKKREEEEQAKREEKIKQEKRQSKRSSQPSFANSNGLSPMGSTFRPPLRHTPSYSSARY</sequence>
<name>A0A8J1TPU3_OWEFU</name>
<dbReference type="GO" id="GO:0005886">
    <property type="term" value="C:plasma membrane"/>
    <property type="evidence" value="ECO:0007669"/>
    <property type="project" value="TreeGrafter"/>
</dbReference>
<dbReference type="PRINTS" id="PR01078">
    <property type="entry name" value="AMINACHANNEL"/>
</dbReference>
<keyword evidence="10 11" id="KW-0407">Ion channel</keyword>
<keyword evidence="2 11" id="KW-0813">Transport</keyword>
<feature type="compositionally biased region" description="Polar residues" evidence="12">
    <location>
        <begin position="247"/>
        <end position="290"/>
    </location>
</feature>
<feature type="compositionally biased region" description="Basic and acidic residues" evidence="12">
    <location>
        <begin position="762"/>
        <end position="785"/>
    </location>
</feature>
<dbReference type="OrthoDB" id="6021021at2759"/>
<comment type="caution">
    <text evidence="14">The sequence shown here is derived from an EMBL/GenBank/DDBJ whole genome shotgun (WGS) entry which is preliminary data.</text>
</comment>
<feature type="region of interest" description="Disordered" evidence="12">
    <location>
        <begin position="762"/>
        <end position="823"/>
    </location>
</feature>
<evidence type="ECO:0000256" key="1">
    <source>
        <dbReference type="ARBA" id="ARBA00004141"/>
    </source>
</evidence>
<keyword evidence="6" id="KW-0915">Sodium</keyword>
<evidence type="ECO:0000256" key="8">
    <source>
        <dbReference type="ARBA" id="ARBA00023136"/>
    </source>
</evidence>
<feature type="region of interest" description="Disordered" evidence="12">
    <location>
        <begin position="1"/>
        <end position="47"/>
    </location>
</feature>
<accession>A0A8J1TPU3</accession>
<evidence type="ECO:0000256" key="10">
    <source>
        <dbReference type="ARBA" id="ARBA00023303"/>
    </source>
</evidence>
<feature type="compositionally biased region" description="Polar residues" evidence="12">
    <location>
        <begin position="793"/>
        <end position="805"/>
    </location>
</feature>
<evidence type="ECO:0000313" key="15">
    <source>
        <dbReference type="Proteomes" id="UP000749559"/>
    </source>
</evidence>
<keyword evidence="5 13" id="KW-1133">Transmembrane helix</keyword>
<dbReference type="PANTHER" id="PTHR11690">
    <property type="entry name" value="AMILORIDE-SENSITIVE SODIUM CHANNEL-RELATED"/>
    <property type="match status" value="1"/>
</dbReference>
<evidence type="ECO:0000256" key="13">
    <source>
        <dbReference type="SAM" id="Phobius"/>
    </source>
</evidence>
<evidence type="ECO:0000256" key="6">
    <source>
        <dbReference type="ARBA" id="ARBA00023053"/>
    </source>
</evidence>
<evidence type="ECO:0000256" key="9">
    <source>
        <dbReference type="ARBA" id="ARBA00023201"/>
    </source>
</evidence>
<dbReference type="Proteomes" id="UP000749559">
    <property type="component" value="Unassembled WGS sequence"/>
</dbReference>
<feature type="region of interest" description="Disordered" evidence="12">
    <location>
        <begin position="202"/>
        <end position="290"/>
    </location>
</feature>
<evidence type="ECO:0000256" key="12">
    <source>
        <dbReference type="SAM" id="MobiDB-lite"/>
    </source>
</evidence>